<sequence length="71" mass="8090">MSLVMRKSSTKTLLGFCGRMLEMILITFGFILLGTRPVGINSLIFLLAVLALFVAQFIYFQRRGPRQNHNQ</sequence>
<proteinExistence type="predicted"/>
<dbReference type="Proteomes" id="UP000051010">
    <property type="component" value="Unassembled WGS sequence"/>
</dbReference>
<dbReference type="AlphaFoldDB" id="A0A0R1YZQ3"/>
<keyword evidence="1" id="KW-1133">Transmembrane helix</keyword>
<accession>A0A0R1YZQ3</accession>
<evidence type="ECO:0000256" key="1">
    <source>
        <dbReference type="SAM" id="Phobius"/>
    </source>
</evidence>
<feature type="transmembrane region" description="Helical" evidence="1">
    <location>
        <begin position="12"/>
        <end position="33"/>
    </location>
</feature>
<feature type="transmembrane region" description="Helical" evidence="1">
    <location>
        <begin position="39"/>
        <end position="60"/>
    </location>
</feature>
<comment type="caution">
    <text evidence="2">The sequence shown here is derived from an EMBL/GenBank/DDBJ whole genome shotgun (WGS) entry which is preliminary data.</text>
</comment>
<name>A0A0R1YZQ3_9LACO</name>
<dbReference type="PATRIC" id="fig|1423786.4.peg.2766"/>
<reference evidence="2 3" key="1">
    <citation type="journal article" date="2015" name="Genome Announc.">
        <title>Expanding the biotechnology potential of lactobacilli through comparative genomics of 213 strains and associated genera.</title>
        <authorList>
            <person name="Sun Z."/>
            <person name="Harris H.M."/>
            <person name="McCann A."/>
            <person name="Guo C."/>
            <person name="Argimon S."/>
            <person name="Zhang W."/>
            <person name="Yang X."/>
            <person name="Jeffery I.B."/>
            <person name="Cooney J.C."/>
            <person name="Kagawa T.F."/>
            <person name="Liu W."/>
            <person name="Song Y."/>
            <person name="Salvetti E."/>
            <person name="Wrobel A."/>
            <person name="Rasinkangas P."/>
            <person name="Parkhill J."/>
            <person name="Rea M.C."/>
            <person name="O'Sullivan O."/>
            <person name="Ritari J."/>
            <person name="Douillard F.P."/>
            <person name="Paul Ross R."/>
            <person name="Yang R."/>
            <person name="Briner A.E."/>
            <person name="Felis G.E."/>
            <person name="de Vos W.M."/>
            <person name="Barrangou R."/>
            <person name="Klaenhammer T.R."/>
            <person name="Caufield P.W."/>
            <person name="Cui Y."/>
            <person name="Zhang H."/>
            <person name="O'Toole P.W."/>
        </authorList>
    </citation>
    <scope>NUCLEOTIDE SEQUENCE [LARGE SCALE GENOMIC DNA]</scope>
    <source>
        <strain evidence="2 3">DSM 18390</strain>
    </source>
</reference>
<evidence type="ECO:0000313" key="3">
    <source>
        <dbReference type="Proteomes" id="UP000051010"/>
    </source>
</evidence>
<keyword evidence="1" id="KW-0472">Membrane</keyword>
<gene>
    <name evidence="2" type="ORF">FD47_GL002644</name>
</gene>
<organism evidence="2 3">
    <name type="scientific">Lentilactobacillus parafarraginis DSM 18390 = JCM 14109</name>
    <dbReference type="NCBI Taxonomy" id="1423786"/>
    <lineage>
        <taxon>Bacteria</taxon>
        <taxon>Bacillati</taxon>
        <taxon>Bacillota</taxon>
        <taxon>Bacilli</taxon>
        <taxon>Lactobacillales</taxon>
        <taxon>Lactobacillaceae</taxon>
        <taxon>Lentilactobacillus</taxon>
    </lineage>
</organism>
<evidence type="ECO:0000313" key="2">
    <source>
        <dbReference type="EMBL" id="KRM44998.1"/>
    </source>
</evidence>
<dbReference type="EMBL" id="AZFZ01000007">
    <property type="protein sequence ID" value="KRM44998.1"/>
    <property type="molecule type" value="Genomic_DNA"/>
</dbReference>
<keyword evidence="1" id="KW-0812">Transmembrane</keyword>
<protein>
    <submittedName>
        <fullName evidence="2">Uncharacterized protein</fullName>
    </submittedName>
</protein>